<evidence type="ECO:0000313" key="9">
    <source>
        <dbReference type="Proteomes" id="UP000243778"/>
    </source>
</evidence>
<dbReference type="GO" id="GO:0005737">
    <property type="term" value="C:cytoplasm"/>
    <property type="evidence" value="ECO:0007669"/>
    <property type="project" value="InterPro"/>
</dbReference>
<dbReference type="Gene3D" id="3.20.20.70">
    <property type="entry name" value="Aldolase class I"/>
    <property type="match status" value="1"/>
</dbReference>
<dbReference type="EC" id="4.1.2.4" evidence="3 7"/>
<dbReference type="Pfam" id="PF01791">
    <property type="entry name" value="DeoC"/>
    <property type="match status" value="1"/>
</dbReference>
<dbReference type="SMART" id="SM01133">
    <property type="entry name" value="DeoC"/>
    <property type="match status" value="1"/>
</dbReference>
<name>A0A1H2RD73_9PSED</name>
<comment type="pathway">
    <text evidence="1">Carbohydrate degradation; 2-deoxy-D-ribose 1-phosphate degradation; D-glyceraldehyde 3-phosphate and acetaldehyde from 2-deoxy-alpha-D-ribose 1-phosphate: step 2/2.</text>
</comment>
<dbReference type="SUPFAM" id="SSF51569">
    <property type="entry name" value="Aldolase"/>
    <property type="match status" value="1"/>
</dbReference>
<evidence type="ECO:0000313" key="8">
    <source>
        <dbReference type="EMBL" id="SDW17357.1"/>
    </source>
</evidence>
<accession>A0A1H2RD73</accession>
<comment type="similarity">
    <text evidence="2">Belongs to the DeoC/FbaB aldolase family. DeoC type 2 subfamily.</text>
</comment>
<dbReference type="PANTHER" id="PTHR10889">
    <property type="entry name" value="DEOXYRIBOSE-PHOSPHATE ALDOLASE"/>
    <property type="match status" value="1"/>
</dbReference>
<dbReference type="InterPro" id="IPR011343">
    <property type="entry name" value="DeoC"/>
</dbReference>
<evidence type="ECO:0000256" key="1">
    <source>
        <dbReference type="ARBA" id="ARBA00004816"/>
    </source>
</evidence>
<dbReference type="STRING" id="1007099.SAMN05216287_0315"/>
<evidence type="ECO:0000256" key="3">
    <source>
        <dbReference type="ARBA" id="ARBA00012515"/>
    </source>
</evidence>
<organism evidence="8 9">
    <name type="scientific">Pseudomonas kuykendallii</name>
    <dbReference type="NCBI Taxonomy" id="1007099"/>
    <lineage>
        <taxon>Bacteria</taxon>
        <taxon>Pseudomonadati</taxon>
        <taxon>Pseudomonadota</taxon>
        <taxon>Gammaproteobacteria</taxon>
        <taxon>Pseudomonadales</taxon>
        <taxon>Pseudomonadaceae</taxon>
        <taxon>Pseudomonas</taxon>
    </lineage>
</organism>
<gene>
    <name evidence="8" type="ORF">SAMN05216287_0315</name>
</gene>
<evidence type="ECO:0000256" key="7">
    <source>
        <dbReference type="NCBIfam" id="TIGR00126"/>
    </source>
</evidence>
<reference evidence="9" key="1">
    <citation type="submission" date="2016-10" db="EMBL/GenBank/DDBJ databases">
        <authorList>
            <person name="Varghese N."/>
            <person name="Submissions S."/>
        </authorList>
    </citation>
    <scope>NUCLEOTIDE SEQUENCE [LARGE SCALE GENOMIC DNA]</scope>
    <source>
        <strain evidence="9">NRRL B-59562</strain>
    </source>
</reference>
<dbReference type="AlphaFoldDB" id="A0A1H2RD73"/>
<sequence>MTDNDETLARKVIALLDLTSLNDDDDDARIVQLCHKAMTPAGPVAAVCVFPRFVALARRSLDALGGHAVAVATVTNFPAGSAALDDVLAETRQALEDGADEIDVVYPYHALLAGDAASGSALVAACSALCEGRALLKVILETGELVDPLLIRRASQDAIAAGADFIKTSTGKVRTNATAEAAEIMLACIADSGGAVGFKPAGGMKTLPEALVYLWLAERLNGHEWITPRHLRFGASSLLNDLLRRLGQASAPAMGGAY</sequence>
<dbReference type="GO" id="GO:0016052">
    <property type="term" value="P:carbohydrate catabolic process"/>
    <property type="evidence" value="ECO:0007669"/>
    <property type="project" value="TreeGrafter"/>
</dbReference>
<dbReference type="GO" id="GO:0009264">
    <property type="term" value="P:deoxyribonucleotide catabolic process"/>
    <property type="evidence" value="ECO:0007669"/>
    <property type="project" value="UniProtKB-UniRule"/>
</dbReference>
<keyword evidence="5" id="KW-0704">Schiff base</keyword>
<dbReference type="CDD" id="cd00959">
    <property type="entry name" value="DeoC"/>
    <property type="match status" value="1"/>
</dbReference>
<evidence type="ECO:0000256" key="5">
    <source>
        <dbReference type="ARBA" id="ARBA00023270"/>
    </source>
</evidence>
<evidence type="ECO:0000256" key="2">
    <source>
        <dbReference type="ARBA" id="ARBA00009473"/>
    </source>
</evidence>
<evidence type="ECO:0000256" key="6">
    <source>
        <dbReference type="ARBA" id="ARBA00048791"/>
    </source>
</evidence>
<dbReference type="InterPro" id="IPR013785">
    <property type="entry name" value="Aldolase_TIM"/>
</dbReference>
<comment type="catalytic activity">
    <reaction evidence="6">
        <text>2-deoxy-D-ribose 5-phosphate = D-glyceraldehyde 3-phosphate + acetaldehyde</text>
        <dbReference type="Rhea" id="RHEA:12821"/>
        <dbReference type="ChEBI" id="CHEBI:15343"/>
        <dbReference type="ChEBI" id="CHEBI:59776"/>
        <dbReference type="ChEBI" id="CHEBI:62877"/>
        <dbReference type="EC" id="4.1.2.4"/>
    </reaction>
</comment>
<keyword evidence="4" id="KW-0456">Lyase</keyword>
<dbReference type="EMBL" id="FNNU01000001">
    <property type="protein sequence ID" value="SDW17357.1"/>
    <property type="molecule type" value="Genomic_DNA"/>
</dbReference>
<dbReference type="RefSeq" id="WP_090224011.1">
    <property type="nucleotide sequence ID" value="NZ_FNNU01000001.1"/>
</dbReference>
<keyword evidence="9" id="KW-1185">Reference proteome</keyword>
<dbReference type="PANTHER" id="PTHR10889:SF3">
    <property type="entry name" value="DEOXYRIBOSE-PHOSPHATE ALDOLASE"/>
    <property type="match status" value="1"/>
</dbReference>
<dbReference type="PIRSF" id="PIRSF001357">
    <property type="entry name" value="DeoC"/>
    <property type="match status" value="1"/>
</dbReference>
<dbReference type="GO" id="GO:0004139">
    <property type="term" value="F:deoxyribose-phosphate aldolase activity"/>
    <property type="evidence" value="ECO:0007669"/>
    <property type="project" value="UniProtKB-UniRule"/>
</dbReference>
<evidence type="ECO:0000256" key="4">
    <source>
        <dbReference type="ARBA" id="ARBA00023239"/>
    </source>
</evidence>
<dbReference type="InterPro" id="IPR002915">
    <property type="entry name" value="DeoC/FbaB/LacD_aldolase"/>
</dbReference>
<protein>
    <recommendedName>
        <fullName evidence="3 7">Deoxyribose-phosphate aldolase</fullName>
        <ecNumber evidence="3 7">4.1.2.4</ecNumber>
    </recommendedName>
</protein>
<dbReference type="Proteomes" id="UP000243778">
    <property type="component" value="Unassembled WGS sequence"/>
</dbReference>
<proteinExistence type="inferred from homology"/>
<dbReference type="NCBIfam" id="TIGR00126">
    <property type="entry name" value="deoC"/>
    <property type="match status" value="1"/>
</dbReference>
<dbReference type="OrthoDB" id="6579831at2"/>